<dbReference type="EC" id="1.14.11.35" evidence="1"/>
<dbReference type="SUPFAM" id="SSF51197">
    <property type="entry name" value="Clavaminate synthase-like"/>
    <property type="match status" value="1"/>
</dbReference>
<dbReference type="InterPro" id="IPR008775">
    <property type="entry name" value="Phytyl_CoA_dOase-like"/>
</dbReference>
<dbReference type="OrthoDB" id="9791262at2"/>
<dbReference type="EMBL" id="CP036275">
    <property type="protein sequence ID" value="QDU39129.1"/>
    <property type="molecule type" value="Genomic_DNA"/>
</dbReference>
<dbReference type="Gene3D" id="2.60.120.620">
    <property type="entry name" value="q2cbj1_9rhob like domain"/>
    <property type="match status" value="1"/>
</dbReference>
<dbReference type="KEGG" id="mri:Mal4_34640"/>
<dbReference type="PANTHER" id="PTHR20883:SF51">
    <property type="entry name" value="PHYTANOYL-COA HYDROXYLASE"/>
    <property type="match status" value="1"/>
</dbReference>
<dbReference type="AlphaFoldDB" id="A0A517Z9J4"/>
<dbReference type="PANTHER" id="PTHR20883">
    <property type="entry name" value="PHYTANOYL-COA DIOXYGENASE DOMAIN CONTAINING 1"/>
    <property type="match status" value="1"/>
</dbReference>
<name>A0A517Z9J4_9PLAN</name>
<keyword evidence="2" id="KW-1185">Reference proteome</keyword>
<dbReference type="GO" id="GO:0016706">
    <property type="term" value="F:2-oxoglutarate-dependent dioxygenase activity"/>
    <property type="evidence" value="ECO:0007669"/>
    <property type="project" value="UniProtKB-ARBA"/>
</dbReference>
<keyword evidence="1" id="KW-0560">Oxidoreductase</keyword>
<dbReference type="Pfam" id="PF05721">
    <property type="entry name" value="PhyH"/>
    <property type="match status" value="1"/>
</dbReference>
<sequence>MENFRITSDGIGTFRRDGFLIVRGLLDETEGQRLSDIARADRELAESAYGRKDAGGVPVMLSVRNELSDDIYSAIARSRRVVETMAALLGDEVYHYHHKLILKEPRVGGAWEWHQDYGYWYNNGCLLPDMGSCLIAIDRATKENGCLQVLRGSHLIGRINHGTTGDQTGADPERVAVALDRFERVHVELEAGDAVFFHANLLHRSDQNRSDDPRWALICCYNTKRNDPYCESRHPRYSPLEIWPDERVLEFSPPAT</sequence>
<dbReference type="RefSeq" id="WP_145370344.1">
    <property type="nucleotide sequence ID" value="NZ_CP036275.1"/>
</dbReference>
<dbReference type="Proteomes" id="UP000320496">
    <property type="component" value="Chromosome"/>
</dbReference>
<organism evidence="1 2">
    <name type="scientific">Maioricimonas rarisocia</name>
    <dbReference type="NCBI Taxonomy" id="2528026"/>
    <lineage>
        <taxon>Bacteria</taxon>
        <taxon>Pseudomonadati</taxon>
        <taxon>Planctomycetota</taxon>
        <taxon>Planctomycetia</taxon>
        <taxon>Planctomycetales</taxon>
        <taxon>Planctomycetaceae</taxon>
        <taxon>Maioricimonas</taxon>
    </lineage>
</organism>
<accession>A0A517Z9J4</accession>
<dbReference type="GO" id="GO:0005506">
    <property type="term" value="F:iron ion binding"/>
    <property type="evidence" value="ECO:0007669"/>
    <property type="project" value="UniProtKB-ARBA"/>
</dbReference>
<reference evidence="1 2" key="1">
    <citation type="submission" date="2019-02" db="EMBL/GenBank/DDBJ databases">
        <title>Deep-cultivation of Planctomycetes and their phenomic and genomic characterization uncovers novel biology.</title>
        <authorList>
            <person name="Wiegand S."/>
            <person name="Jogler M."/>
            <person name="Boedeker C."/>
            <person name="Pinto D."/>
            <person name="Vollmers J."/>
            <person name="Rivas-Marin E."/>
            <person name="Kohn T."/>
            <person name="Peeters S.H."/>
            <person name="Heuer A."/>
            <person name="Rast P."/>
            <person name="Oberbeckmann S."/>
            <person name="Bunk B."/>
            <person name="Jeske O."/>
            <person name="Meyerdierks A."/>
            <person name="Storesund J.E."/>
            <person name="Kallscheuer N."/>
            <person name="Luecker S."/>
            <person name="Lage O.M."/>
            <person name="Pohl T."/>
            <person name="Merkel B.J."/>
            <person name="Hornburger P."/>
            <person name="Mueller R.-W."/>
            <person name="Bruemmer F."/>
            <person name="Labrenz M."/>
            <person name="Spormann A.M."/>
            <person name="Op den Camp H."/>
            <person name="Overmann J."/>
            <person name="Amann R."/>
            <person name="Jetten M.S.M."/>
            <person name="Mascher T."/>
            <person name="Medema M.H."/>
            <person name="Devos D.P."/>
            <person name="Kaster A.-K."/>
            <person name="Ovreas L."/>
            <person name="Rohde M."/>
            <person name="Galperin M.Y."/>
            <person name="Jogler C."/>
        </authorList>
    </citation>
    <scope>NUCLEOTIDE SEQUENCE [LARGE SCALE GENOMIC DNA]</scope>
    <source>
        <strain evidence="1 2">Mal4</strain>
    </source>
</reference>
<proteinExistence type="predicted"/>
<protein>
    <submittedName>
        <fullName evidence="1">1-deoxypentalenic acid 11-beta-hydroxylase</fullName>
        <ecNumber evidence="1">1.14.11.35</ecNumber>
    </submittedName>
</protein>
<gene>
    <name evidence="1" type="primary">ptlH_2</name>
    <name evidence="1" type="ORF">Mal4_34640</name>
</gene>
<evidence type="ECO:0000313" key="1">
    <source>
        <dbReference type="EMBL" id="QDU39129.1"/>
    </source>
</evidence>
<evidence type="ECO:0000313" key="2">
    <source>
        <dbReference type="Proteomes" id="UP000320496"/>
    </source>
</evidence>